<name>A0A2N9H0Q8_FAGSY</name>
<dbReference type="EMBL" id="OIVN01002627">
    <property type="protein sequence ID" value="SPD05190.1"/>
    <property type="molecule type" value="Genomic_DNA"/>
</dbReference>
<keyword evidence="1" id="KW-0175">Coiled coil</keyword>
<protein>
    <submittedName>
        <fullName evidence="3">Uncharacterized protein</fullName>
    </submittedName>
</protein>
<gene>
    <name evidence="3" type="ORF">FSB_LOCUS33072</name>
</gene>
<feature type="compositionally biased region" description="Basic and acidic residues" evidence="2">
    <location>
        <begin position="299"/>
        <end position="312"/>
    </location>
</feature>
<organism evidence="3">
    <name type="scientific">Fagus sylvatica</name>
    <name type="common">Beechnut</name>
    <dbReference type="NCBI Taxonomy" id="28930"/>
    <lineage>
        <taxon>Eukaryota</taxon>
        <taxon>Viridiplantae</taxon>
        <taxon>Streptophyta</taxon>
        <taxon>Embryophyta</taxon>
        <taxon>Tracheophyta</taxon>
        <taxon>Spermatophyta</taxon>
        <taxon>Magnoliopsida</taxon>
        <taxon>eudicotyledons</taxon>
        <taxon>Gunneridae</taxon>
        <taxon>Pentapetalae</taxon>
        <taxon>rosids</taxon>
        <taxon>fabids</taxon>
        <taxon>Fagales</taxon>
        <taxon>Fagaceae</taxon>
        <taxon>Fagus</taxon>
    </lineage>
</organism>
<proteinExistence type="predicted"/>
<reference evidence="3" key="1">
    <citation type="submission" date="2018-02" db="EMBL/GenBank/DDBJ databases">
        <authorList>
            <person name="Cohen D.B."/>
            <person name="Kent A.D."/>
        </authorList>
    </citation>
    <scope>NUCLEOTIDE SEQUENCE</scope>
</reference>
<evidence type="ECO:0000256" key="2">
    <source>
        <dbReference type="SAM" id="MobiDB-lite"/>
    </source>
</evidence>
<accession>A0A2N9H0Q8</accession>
<sequence>MMSRRFGRPVTRVVMRLASVLEMSFRLNVKVSLQAVSDTCRHMIGRCVRGVVSSGVSSLPRITSGLRVGGRFEVALLSRPKVCLGVFRNFLMSASERFRLGFPVCWVDSPLEGLSFLVRLTVQTGERCRYQIPEDVVLRIPDSDERACCPNTGASEPEWLADDHILYGHVEGKQQRARGSHRGRVPFCYDARCAFPGFLDFKNRDANTRVVQLNRIWKDKYFFVCGDNWERLPQEGPRDFVGVRRSSVRELRSSRRGFSSWLTGTVPSVDTMKLNKNRLKQLAQSGEVAVAPISLKRKKTDEGSSKRVEEAPSRPSIPAATPPVIPTTVPSVQKAPTVVMVNSDLTPPSDPSASTINQSPHVAMDRAKGAISSRDMDEYAVAHTEDLSYLMVHSLMRGLTEAVVMGRRCAAVEEDLAALRARSMADEAEMKNAKRAIMELTRERKEALAEAEKLKEELKARDEDVKVAVDAKDKAVADFKHLVGQIEGAKEAAVSEFRASDAFEDINTRYFLSGFEAFRKQATQRFPGVDFSSLQPYDDDDSVVDVSQDQAGDEDVSSK</sequence>
<feature type="coiled-coil region" evidence="1">
    <location>
        <begin position="416"/>
        <end position="468"/>
    </location>
</feature>
<feature type="region of interest" description="Disordered" evidence="2">
    <location>
        <begin position="530"/>
        <end position="559"/>
    </location>
</feature>
<evidence type="ECO:0000313" key="3">
    <source>
        <dbReference type="EMBL" id="SPD05190.1"/>
    </source>
</evidence>
<dbReference type="AlphaFoldDB" id="A0A2N9H0Q8"/>
<feature type="region of interest" description="Disordered" evidence="2">
    <location>
        <begin position="294"/>
        <end position="328"/>
    </location>
</feature>
<evidence type="ECO:0000256" key="1">
    <source>
        <dbReference type="SAM" id="Coils"/>
    </source>
</evidence>